<feature type="domain" description="ABC transporter" evidence="5">
    <location>
        <begin position="7"/>
        <end position="238"/>
    </location>
</feature>
<dbReference type="EMBL" id="BOOY01000003">
    <property type="protein sequence ID" value="GIJ01102.1"/>
    <property type="molecule type" value="Genomic_DNA"/>
</dbReference>
<gene>
    <name evidence="6" type="ORF">Sya03_04540</name>
</gene>
<dbReference type="GO" id="GO:0005524">
    <property type="term" value="F:ATP binding"/>
    <property type="evidence" value="ECO:0007669"/>
    <property type="project" value="UniProtKB-KW"/>
</dbReference>
<dbReference type="AlphaFoldDB" id="A0A8J3Y3Z4"/>
<dbReference type="Proteomes" id="UP000652013">
    <property type="component" value="Unassembled WGS sequence"/>
</dbReference>
<keyword evidence="7" id="KW-1185">Reference proteome</keyword>
<keyword evidence="2" id="KW-0547">Nucleotide-binding</keyword>
<accession>A0A8J3Y3Z4</accession>
<dbReference type="InterPro" id="IPR003439">
    <property type="entry name" value="ABC_transporter-like_ATP-bd"/>
</dbReference>
<comment type="caution">
    <text evidence="6">The sequence shown here is derived from an EMBL/GenBank/DDBJ whole genome shotgun (WGS) entry which is preliminary data.</text>
</comment>
<evidence type="ECO:0000259" key="5">
    <source>
        <dbReference type="PROSITE" id="PS50893"/>
    </source>
</evidence>
<dbReference type="InterPro" id="IPR008995">
    <property type="entry name" value="Mo/tungstate-bd_C_term_dom"/>
</dbReference>
<dbReference type="FunFam" id="3.40.50.300:FF:000042">
    <property type="entry name" value="Maltose/maltodextrin ABC transporter, ATP-binding protein"/>
    <property type="match status" value="1"/>
</dbReference>
<dbReference type="Pfam" id="PF00005">
    <property type="entry name" value="ABC_tran"/>
    <property type="match status" value="1"/>
</dbReference>
<proteinExistence type="predicted"/>
<dbReference type="GO" id="GO:0016887">
    <property type="term" value="F:ATP hydrolysis activity"/>
    <property type="evidence" value="ECO:0007669"/>
    <property type="project" value="InterPro"/>
</dbReference>
<dbReference type="InterPro" id="IPR003593">
    <property type="entry name" value="AAA+_ATPase"/>
</dbReference>
<evidence type="ECO:0000256" key="3">
    <source>
        <dbReference type="ARBA" id="ARBA00022840"/>
    </source>
</evidence>
<name>A0A8J3Y3Z4_9ACTN</name>
<dbReference type="GO" id="GO:0055052">
    <property type="term" value="C:ATP-binding cassette (ABC) transporter complex, substrate-binding subunit-containing"/>
    <property type="evidence" value="ECO:0007669"/>
    <property type="project" value="TreeGrafter"/>
</dbReference>
<feature type="compositionally biased region" description="Pro residues" evidence="4">
    <location>
        <begin position="346"/>
        <end position="355"/>
    </location>
</feature>
<dbReference type="Gene3D" id="2.40.50.100">
    <property type="match status" value="1"/>
</dbReference>
<keyword evidence="1" id="KW-0813">Transport</keyword>
<dbReference type="GO" id="GO:0140359">
    <property type="term" value="F:ABC-type transporter activity"/>
    <property type="evidence" value="ECO:0007669"/>
    <property type="project" value="UniProtKB-ARBA"/>
</dbReference>
<keyword evidence="3" id="KW-0067">ATP-binding</keyword>
<dbReference type="InterPro" id="IPR017871">
    <property type="entry name" value="ABC_transporter-like_CS"/>
</dbReference>
<evidence type="ECO:0000313" key="6">
    <source>
        <dbReference type="EMBL" id="GIJ01102.1"/>
    </source>
</evidence>
<feature type="region of interest" description="Disordered" evidence="4">
    <location>
        <begin position="334"/>
        <end position="355"/>
    </location>
</feature>
<organism evidence="6 7">
    <name type="scientific">Spirilliplanes yamanashiensis</name>
    <dbReference type="NCBI Taxonomy" id="42233"/>
    <lineage>
        <taxon>Bacteria</taxon>
        <taxon>Bacillati</taxon>
        <taxon>Actinomycetota</taxon>
        <taxon>Actinomycetes</taxon>
        <taxon>Micromonosporales</taxon>
        <taxon>Micromonosporaceae</taxon>
        <taxon>Spirilliplanes</taxon>
    </lineage>
</organism>
<dbReference type="PANTHER" id="PTHR43875:SF1">
    <property type="entry name" value="OSMOPROTECTIVE COMPOUNDS UPTAKE ATP-BINDING PROTEIN GGTA"/>
    <property type="match status" value="1"/>
</dbReference>
<dbReference type="InterPro" id="IPR047641">
    <property type="entry name" value="ABC_transpr_MalK/UgpC-like"/>
</dbReference>
<evidence type="ECO:0000256" key="1">
    <source>
        <dbReference type="ARBA" id="ARBA00022448"/>
    </source>
</evidence>
<dbReference type="PANTHER" id="PTHR43875">
    <property type="entry name" value="MALTODEXTRIN IMPORT ATP-BINDING PROTEIN MSMX"/>
    <property type="match status" value="1"/>
</dbReference>
<dbReference type="SMART" id="SM00382">
    <property type="entry name" value="AAA"/>
    <property type="match status" value="1"/>
</dbReference>
<dbReference type="InterPro" id="IPR027417">
    <property type="entry name" value="P-loop_NTPase"/>
</dbReference>
<dbReference type="PROSITE" id="PS50893">
    <property type="entry name" value="ABC_TRANSPORTER_2"/>
    <property type="match status" value="1"/>
</dbReference>
<dbReference type="Gene3D" id="3.40.50.300">
    <property type="entry name" value="P-loop containing nucleotide triphosphate hydrolases"/>
    <property type="match status" value="1"/>
</dbReference>
<dbReference type="SUPFAM" id="SSF50331">
    <property type="entry name" value="MOP-like"/>
    <property type="match status" value="2"/>
</dbReference>
<dbReference type="SUPFAM" id="SSF52540">
    <property type="entry name" value="P-loop containing nucleoside triphosphate hydrolases"/>
    <property type="match status" value="1"/>
</dbReference>
<evidence type="ECO:0000256" key="4">
    <source>
        <dbReference type="SAM" id="MobiDB-lite"/>
    </source>
</evidence>
<dbReference type="PROSITE" id="PS00211">
    <property type="entry name" value="ABC_TRANSPORTER_1"/>
    <property type="match status" value="1"/>
</dbReference>
<sequence>MVRVVAIAIEGLTKIFDDGTVAVDNLDLTVASGEFMVLLGPTGCGKSTLLRLVAGLDAPTRGRVTIDGEPVDENTPRHHRIAMVFHDYALYPHLTVAQNIGFPLRAGAHDPPEVAQRIAESARHLGIADLLNRLPAHLSGGQRQKVAMARAIVRRPEVLLLDEPLSNVDAGVRAELRAEIADLADRLEVTTLYVTHDQAEAMTMADRVAVLRKGVLQQAGPPEVVYADPETVFVAAFIGVPRPALLEAAIYADAGSVVLDLGEQALTLPPDDPRTAGLAARHTERVTVALRADALSVVDAPTPGTVTLRGEVRRVENLGHEAIVHLDTGGVGTSDAFSHLELPEPGRLPAPPPDAPPPPLMQRLARLIPHQRTEPPAPTARTPYGFYPVYDGELPGEPLPAGEVAVRVPVAHRPRPGDTLTLAVDLDRLLLFDRAGDRIRIDEHRIEEGLDNYS</sequence>
<protein>
    <recommendedName>
        <fullName evidence="5">ABC transporter domain-containing protein</fullName>
    </recommendedName>
</protein>
<evidence type="ECO:0000256" key="2">
    <source>
        <dbReference type="ARBA" id="ARBA00022741"/>
    </source>
</evidence>
<evidence type="ECO:0000313" key="7">
    <source>
        <dbReference type="Proteomes" id="UP000652013"/>
    </source>
</evidence>
<reference evidence="6" key="1">
    <citation type="submission" date="2021-01" db="EMBL/GenBank/DDBJ databases">
        <title>Whole genome shotgun sequence of Spirilliplanes yamanashiensis NBRC 15828.</title>
        <authorList>
            <person name="Komaki H."/>
            <person name="Tamura T."/>
        </authorList>
    </citation>
    <scope>NUCLEOTIDE SEQUENCE</scope>
    <source>
        <strain evidence="6">NBRC 15828</strain>
    </source>
</reference>